<organism evidence="5 6">
    <name type="scientific">Lactuca sativa</name>
    <name type="common">Garden lettuce</name>
    <dbReference type="NCBI Taxonomy" id="4236"/>
    <lineage>
        <taxon>Eukaryota</taxon>
        <taxon>Viridiplantae</taxon>
        <taxon>Streptophyta</taxon>
        <taxon>Embryophyta</taxon>
        <taxon>Tracheophyta</taxon>
        <taxon>Spermatophyta</taxon>
        <taxon>Magnoliopsida</taxon>
        <taxon>eudicotyledons</taxon>
        <taxon>Gunneridae</taxon>
        <taxon>Pentapetalae</taxon>
        <taxon>asterids</taxon>
        <taxon>campanulids</taxon>
        <taxon>Asterales</taxon>
        <taxon>Asteraceae</taxon>
        <taxon>Cichorioideae</taxon>
        <taxon>Cichorieae</taxon>
        <taxon>Lactucinae</taxon>
        <taxon>Lactuca</taxon>
    </lineage>
</organism>
<comment type="caution">
    <text evidence="5">The sequence shown here is derived from an EMBL/GenBank/DDBJ whole genome shotgun (WGS) entry which is preliminary data.</text>
</comment>
<dbReference type="InterPro" id="IPR016181">
    <property type="entry name" value="Acyl_CoA_acyltransferase"/>
</dbReference>
<evidence type="ECO:0000259" key="4">
    <source>
        <dbReference type="Pfam" id="PF23209"/>
    </source>
</evidence>
<proteinExistence type="predicted"/>
<protein>
    <recommendedName>
        <fullName evidence="4">Increased DNA methylation 1 C-terminal domain-containing protein</fullName>
    </recommendedName>
</protein>
<dbReference type="AlphaFoldDB" id="A0A9R1USR6"/>
<dbReference type="Pfam" id="PF23209">
    <property type="entry name" value="IDM1_C"/>
    <property type="match status" value="2"/>
</dbReference>
<feature type="domain" description="Increased DNA methylation 1 C-terminal" evidence="4">
    <location>
        <begin position="230"/>
        <end position="302"/>
    </location>
</feature>
<dbReference type="PANTHER" id="PTHR46508:SF2">
    <property type="entry name" value="INCREASED DNA METHYLATION 1"/>
    <property type="match status" value="1"/>
</dbReference>
<dbReference type="InterPro" id="IPR011011">
    <property type="entry name" value="Znf_FYVE_PHD"/>
</dbReference>
<keyword evidence="2" id="KW-0863">Zinc-finger</keyword>
<feature type="domain" description="Increased DNA methylation 1 C-terminal" evidence="4">
    <location>
        <begin position="149"/>
        <end position="211"/>
    </location>
</feature>
<dbReference type="SUPFAM" id="SSF55729">
    <property type="entry name" value="Acyl-CoA N-acyltransferases (Nat)"/>
    <property type="match status" value="1"/>
</dbReference>
<gene>
    <name evidence="5" type="ORF">LSAT_V11C800438690</name>
</gene>
<evidence type="ECO:0000256" key="2">
    <source>
        <dbReference type="ARBA" id="ARBA00022771"/>
    </source>
</evidence>
<dbReference type="Gene3D" id="3.30.40.10">
    <property type="entry name" value="Zinc/RING finger domain, C3HC4 (zinc finger)"/>
    <property type="match status" value="1"/>
</dbReference>
<dbReference type="Proteomes" id="UP000235145">
    <property type="component" value="Unassembled WGS sequence"/>
</dbReference>
<dbReference type="GO" id="GO:0008270">
    <property type="term" value="F:zinc ion binding"/>
    <property type="evidence" value="ECO:0007669"/>
    <property type="project" value="UniProtKB-KW"/>
</dbReference>
<dbReference type="Gene3D" id="3.40.630.30">
    <property type="match status" value="1"/>
</dbReference>
<evidence type="ECO:0000256" key="1">
    <source>
        <dbReference type="ARBA" id="ARBA00022723"/>
    </source>
</evidence>
<evidence type="ECO:0000313" key="5">
    <source>
        <dbReference type="EMBL" id="KAJ0192946.1"/>
    </source>
</evidence>
<evidence type="ECO:0000313" key="6">
    <source>
        <dbReference type="Proteomes" id="UP000235145"/>
    </source>
</evidence>
<name>A0A9R1USR6_LACSA</name>
<keyword evidence="6" id="KW-1185">Reference proteome</keyword>
<sequence length="306" mass="34587">MGSRKSFTLCQLEAWLAEYKVSRGATRTVEVEEIDENDDSCGLCGDGGELICCDNCPSTSHLTCLCVQELPEGNALVGFVGMWSMITSLQVYFGLHSRIGIMNSISDGFSWTILKCIHGDQKIHSGLVALKAECKLKLADALTIMEECFLPMVDPRTYIDMIPHVLYNWGLLEITISFDFFFKSEFARLNYEGFYTVILEKNDVILCLASLSKWPFCPLTFLTLCLKFVFMIHEVNVAEMPLIATCSKYRCQGMCRRLMNAIEEMLKSFKVEKLVVSAIPSVVDTWRDGFGFTALESHEKKEPHKK</sequence>
<keyword evidence="1" id="KW-0479">Metal-binding</keyword>
<evidence type="ECO:0000256" key="3">
    <source>
        <dbReference type="ARBA" id="ARBA00022833"/>
    </source>
</evidence>
<accession>A0A9R1USR6</accession>
<dbReference type="SUPFAM" id="SSF57903">
    <property type="entry name" value="FYVE/PHD zinc finger"/>
    <property type="match status" value="1"/>
</dbReference>
<dbReference type="PANTHER" id="PTHR46508">
    <property type="entry name" value="PHD FINGER FAMILY PROTEIN"/>
    <property type="match status" value="1"/>
</dbReference>
<dbReference type="InterPro" id="IPR056511">
    <property type="entry name" value="IDM1_C"/>
</dbReference>
<dbReference type="InterPro" id="IPR013083">
    <property type="entry name" value="Znf_RING/FYVE/PHD"/>
</dbReference>
<reference evidence="5 6" key="1">
    <citation type="journal article" date="2017" name="Nat. Commun.">
        <title>Genome assembly with in vitro proximity ligation data and whole-genome triplication in lettuce.</title>
        <authorList>
            <person name="Reyes-Chin-Wo S."/>
            <person name="Wang Z."/>
            <person name="Yang X."/>
            <person name="Kozik A."/>
            <person name="Arikit S."/>
            <person name="Song C."/>
            <person name="Xia L."/>
            <person name="Froenicke L."/>
            <person name="Lavelle D.O."/>
            <person name="Truco M.J."/>
            <person name="Xia R."/>
            <person name="Zhu S."/>
            <person name="Xu C."/>
            <person name="Xu H."/>
            <person name="Xu X."/>
            <person name="Cox K."/>
            <person name="Korf I."/>
            <person name="Meyers B.C."/>
            <person name="Michelmore R.W."/>
        </authorList>
    </citation>
    <scope>NUCLEOTIDE SEQUENCE [LARGE SCALE GENOMIC DNA]</scope>
    <source>
        <strain evidence="6">cv. Salinas</strain>
        <tissue evidence="5">Seedlings</tissue>
    </source>
</reference>
<keyword evidence="3" id="KW-0862">Zinc</keyword>
<dbReference type="EMBL" id="NBSK02000008">
    <property type="protein sequence ID" value="KAJ0192946.1"/>
    <property type="molecule type" value="Genomic_DNA"/>
</dbReference>